<organism evidence="2 3">
    <name type="scientific">Triangularia setosa</name>
    <dbReference type="NCBI Taxonomy" id="2587417"/>
    <lineage>
        <taxon>Eukaryota</taxon>
        <taxon>Fungi</taxon>
        <taxon>Dikarya</taxon>
        <taxon>Ascomycota</taxon>
        <taxon>Pezizomycotina</taxon>
        <taxon>Sordariomycetes</taxon>
        <taxon>Sordariomycetidae</taxon>
        <taxon>Sordariales</taxon>
        <taxon>Podosporaceae</taxon>
        <taxon>Triangularia</taxon>
    </lineage>
</organism>
<dbReference type="EMBL" id="MU866460">
    <property type="protein sequence ID" value="KAK4172144.1"/>
    <property type="molecule type" value="Genomic_DNA"/>
</dbReference>
<evidence type="ECO:0000313" key="3">
    <source>
        <dbReference type="Proteomes" id="UP001302321"/>
    </source>
</evidence>
<dbReference type="Pfam" id="PF14273">
    <property type="entry name" value="DUF4360"/>
    <property type="match status" value="1"/>
</dbReference>
<reference evidence="2" key="1">
    <citation type="journal article" date="2023" name="Mol. Phylogenet. Evol.">
        <title>Genome-scale phylogeny and comparative genomics of the fungal order Sordariales.</title>
        <authorList>
            <person name="Hensen N."/>
            <person name="Bonometti L."/>
            <person name="Westerberg I."/>
            <person name="Brannstrom I.O."/>
            <person name="Guillou S."/>
            <person name="Cros-Aarteil S."/>
            <person name="Calhoun S."/>
            <person name="Haridas S."/>
            <person name="Kuo A."/>
            <person name="Mondo S."/>
            <person name="Pangilinan J."/>
            <person name="Riley R."/>
            <person name="LaButti K."/>
            <person name="Andreopoulos B."/>
            <person name="Lipzen A."/>
            <person name="Chen C."/>
            <person name="Yan M."/>
            <person name="Daum C."/>
            <person name="Ng V."/>
            <person name="Clum A."/>
            <person name="Steindorff A."/>
            <person name="Ohm R.A."/>
            <person name="Martin F."/>
            <person name="Silar P."/>
            <person name="Natvig D.O."/>
            <person name="Lalanne C."/>
            <person name="Gautier V."/>
            <person name="Ament-Velasquez S.L."/>
            <person name="Kruys A."/>
            <person name="Hutchinson M.I."/>
            <person name="Powell A.J."/>
            <person name="Barry K."/>
            <person name="Miller A.N."/>
            <person name="Grigoriev I.V."/>
            <person name="Debuchy R."/>
            <person name="Gladieux P."/>
            <person name="Hiltunen Thoren M."/>
            <person name="Johannesson H."/>
        </authorList>
    </citation>
    <scope>NUCLEOTIDE SEQUENCE</scope>
    <source>
        <strain evidence="2">CBS 892.96</strain>
    </source>
</reference>
<dbReference type="PANTHER" id="PTHR38847">
    <property type="match status" value="1"/>
</dbReference>
<feature type="signal peptide" evidence="1">
    <location>
        <begin position="1"/>
        <end position="15"/>
    </location>
</feature>
<keyword evidence="1" id="KW-0732">Signal</keyword>
<sequence>MKVSLFLLPPFLVAAQERPLGTGARLFDPRYSGNGCPQGSANLTISDTGEWVTVNYSKFRTYIGPSYSPLQKVRNCQVQLRIIAPISQDRPSPQGVQGVQFAIAGSEYEGYYSQLDEGITAIHHSTYYSNDLDTYTVSTIARFDGGEMWKAPGRSYNDSREIPRSSQAYTYCTRPGANMSVFNANERIAMNSSNPEGFGISFAGEAEELIYTRRIKLS</sequence>
<dbReference type="AlphaFoldDB" id="A0AAN6VYJ2"/>
<evidence type="ECO:0000256" key="1">
    <source>
        <dbReference type="SAM" id="SignalP"/>
    </source>
</evidence>
<reference evidence="2" key="2">
    <citation type="submission" date="2023-05" db="EMBL/GenBank/DDBJ databases">
        <authorList>
            <consortium name="Lawrence Berkeley National Laboratory"/>
            <person name="Steindorff A."/>
            <person name="Hensen N."/>
            <person name="Bonometti L."/>
            <person name="Westerberg I."/>
            <person name="Brannstrom I.O."/>
            <person name="Guillou S."/>
            <person name="Cros-Aarteil S."/>
            <person name="Calhoun S."/>
            <person name="Haridas S."/>
            <person name="Kuo A."/>
            <person name="Mondo S."/>
            <person name="Pangilinan J."/>
            <person name="Riley R."/>
            <person name="Labutti K."/>
            <person name="Andreopoulos B."/>
            <person name="Lipzen A."/>
            <person name="Chen C."/>
            <person name="Yanf M."/>
            <person name="Daum C."/>
            <person name="Ng V."/>
            <person name="Clum A."/>
            <person name="Ohm R."/>
            <person name="Martin F."/>
            <person name="Silar P."/>
            <person name="Natvig D."/>
            <person name="Lalanne C."/>
            <person name="Gautier V."/>
            <person name="Ament-Velasquez S.L."/>
            <person name="Kruys A."/>
            <person name="Hutchinson M.I."/>
            <person name="Powell A.J."/>
            <person name="Barry K."/>
            <person name="Miller A.N."/>
            <person name="Grigoriev I.V."/>
            <person name="Debuchy R."/>
            <person name="Gladieux P."/>
            <person name="Thoren M.H."/>
            <person name="Johannesson H."/>
        </authorList>
    </citation>
    <scope>NUCLEOTIDE SEQUENCE</scope>
    <source>
        <strain evidence="2">CBS 892.96</strain>
    </source>
</reference>
<gene>
    <name evidence="2" type="ORF">QBC36DRAFT_197696</name>
</gene>
<dbReference type="InterPro" id="IPR025649">
    <property type="entry name" value="DUF4360"/>
</dbReference>
<proteinExistence type="predicted"/>
<name>A0AAN6VYJ2_9PEZI</name>
<dbReference type="Proteomes" id="UP001302321">
    <property type="component" value="Unassembled WGS sequence"/>
</dbReference>
<evidence type="ECO:0000313" key="2">
    <source>
        <dbReference type="EMBL" id="KAK4172144.1"/>
    </source>
</evidence>
<dbReference type="PANTHER" id="PTHR38847:SF1">
    <property type="entry name" value="PSEUDOURIDINE SYNTHASE RSUA_RLUA-LIKE DOMAIN-CONTAINING PROTEIN"/>
    <property type="match status" value="1"/>
</dbReference>
<accession>A0AAN6VYJ2</accession>
<protein>
    <submittedName>
        <fullName evidence="2">Uncharacterized protein</fullName>
    </submittedName>
</protein>
<keyword evidence="3" id="KW-1185">Reference proteome</keyword>
<feature type="chain" id="PRO_5042897123" evidence="1">
    <location>
        <begin position="16"/>
        <end position="218"/>
    </location>
</feature>
<comment type="caution">
    <text evidence="2">The sequence shown here is derived from an EMBL/GenBank/DDBJ whole genome shotgun (WGS) entry which is preliminary data.</text>
</comment>